<reference evidence="3 4" key="1">
    <citation type="submission" date="2024-04" db="EMBL/GenBank/DDBJ databases">
        <title>Tritrichomonas musculus Genome.</title>
        <authorList>
            <person name="Alves-Ferreira E."/>
            <person name="Grigg M."/>
            <person name="Lorenzi H."/>
            <person name="Galac M."/>
        </authorList>
    </citation>
    <scope>NUCLEOTIDE SEQUENCE [LARGE SCALE GENOMIC DNA]</scope>
    <source>
        <strain evidence="3 4">EAF2021</strain>
    </source>
</reference>
<dbReference type="SUPFAM" id="SSF52540">
    <property type="entry name" value="P-loop containing nucleoside triphosphate hydrolases"/>
    <property type="match status" value="1"/>
</dbReference>
<dbReference type="Gene3D" id="3.40.50.300">
    <property type="entry name" value="P-loop containing nucleotide triphosphate hydrolases"/>
    <property type="match status" value="1"/>
</dbReference>
<dbReference type="Proteomes" id="UP001470230">
    <property type="component" value="Unassembled WGS sequence"/>
</dbReference>
<dbReference type="EMBL" id="JAPFFF010000030">
    <property type="protein sequence ID" value="KAK8846010.1"/>
    <property type="molecule type" value="Genomic_DNA"/>
</dbReference>
<evidence type="ECO:0000256" key="2">
    <source>
        <dbReference type="ARBA" id="ARBA00023134"/>
    </source>
</evidence>
<gene>
    <name evidence="3" type="ORF">M9Y10_020956</name>
</gene>
<protein>
    <submittedName>
        <fullName evidence="3">Uncharacterized protein</fullName>
    </submittedName>
</protein>
<evidence type="ECO:0000256" key="1">
    <source>
        <dbReference type="ARBA" id="ARBA00022741"/>
    </source>
</evidence>
<proteinExistence type="predicted"/>
<keyword evidence="1" id="KW-0547">Nucleotide-binding</keyword>
<dbReference type="InterPro" id="IPR027417">
    <property type="entry name" value="P-loop_NTPase"/>
</dbReference>
<organism evidence="3 4">
    <name type="scientific">Tritrichomonas musculus</name>
    <dbReference type="NCBI Taxonomy" id="1915356"/>
    <lineage>
        <taxon>Eukaryota</taxon>
        <taxon>Metamonada</taxon>
        <taxon>Parabasalia</taxon>
        <taxon>Tritrichomonadida</taxon>
        <taxon>Tritrichomonadidae</taxon>
        <taxon>Tritrichomonas</taxon>
    </lineage>
</organism>
<comment type="caution">
    <text evidence="3">The sequence shown here is derived from an EMBL/GenBank/DDBJ whole genome shotgun (WGS) entry which is preliminary data.</text>
</comment>
<accession>A0ABR2HF25</accession>
<dbReference type="InterPro" id="IPR001806">
    <property type="entry name" value="Small_GTPase"/>
</dbReference>
<dbReference type="InterPro" id="IPR050227">
    <property type="entry name" value="Rab"/>
</dbReference>
<dbReference type="PROSITE" id="PS51419">
    <property type="entry name" value="RAB"/>
    <property type="match status" value="1"/>
</dbReference>
<keyword evidence="2" id="KW-0342">GTP-binding</keyword>
<evidence type="ECO:0000313" key="4">
    <source>
        <dbReference type="Proteomes" id="UP001470230"/>
    </source>
</evidence>
<name>A0ABR2HF25_9EUKA</name>
<sequence length="156" mass="18044">MMYTYFSQVQGLILFYDIADRDSIIEVKYLYLDMQDAVDETFYCIIGGLNLDLRQEDQQVNLIPESEIEELSKDLKCEIIEVSSKTGENIDKLFVTLVREILNSESNEAATDINLYKIKGDWNIGLYNVEYSVADDLARKYVFGEVIPIFLRIISK</sequence>
<evidence type="ECO:0000313" key="3">
    <source>
        <dbReference type="EMBL" id="KAK8846010.1"/>
    </source>
</evidence>
<dbReference type="PROSITE" id="PS51421">
    <property type="entry name" value="RAS"/>
    <property type="match status" value="1"/>
</dbReference>
<dbReference type="PANTHER" id="PTHR47977">
    <property type="entry name" value="RAS-RELATED PROTEIN RAB"/>
    <property type="match status" value="1"/>
</dbReference>
<dbReference type="Pfam" id="PF00071">
    <property type="entry name" value="Ras"/>
    <property type="match status" value="1"/>
</dbReference>
<keyword evidence="4" id="KW-1185">Reference proteome</keyword>